<keyword evidence="6" id="KW-1185">Reference proteome</keyword>
<sequence length="298" mass="31831">MSDDRKVVVVTGGASGIGLAAVRSFAEQGAHVCILDVSQQGASIVKGLASEYSQASFSFHNADITDWDALAQTFEQIYVEQGRICMVYANAGISQEVPFTILEEKPSKPQLPTLEINLIGTIYSMPQIHLSRVVQKLMSLVAVKLATHYLMKNEIVNSAKAPTRGSILITASIAALYPFPIAPIYAATKHGVVGLVRSLAPHLEKVAIQINAVAPAFIKTNLAADGLQSVVFKKVVLTPMSTLTRGVQQLVSNPSFSGQLAVVHGDNVTMSFPPAFVDEDTENNIETLWKLGIGAAST</sequence>
<dbReference type="Gene3D" id="3.40.50.720">
    <property type="entry name" value="NAD(P)-binding Rossmann-like Domain"/>
    <property type="match status" value="1"/>
</dbReference>
<evidence type="ECO:0008006" key="7">
    <source>
        <dbReference type="Google" id="ProtNLM"/>
    </source>
</evidence>
<keyword evidence="2" id="KW-0521">NADP</keyword>
<comment type="similarity">
    <text evidence="1 4">Belongs to the short-chain dehydrogenases/reductases (SDR) family.</text>
</comment>
<evidence type="ECO:0000256" key="3">
    <source>
        <dbReference type="ARBA" id="ARBA00023002"/>
    </source>
</evidence>
<dbReference type="PRINTS" id="PR00080">
    <property type="entry name" value="SDRFAMILY"/>
</dbReference>
<dbReference type="InterPro" id="IPR036291">
    <property type="entry name" value="NAD(P)-bd_dom_sf"/>
</dbReference>
<dbReference type="InterPro" id="IPR002347">
    <property type="entry name" value="SDR_fam"/>
</dbReference>
<dbReference type="Pfam" id="PF00106">
    <property type="entry name" value="adh_short"/>
    <property type="match status" value="2"/>
</dbReference>
<keyword evidence="3" id="KW-0560">Oxidoreductase</keyword>
<dbReference type="EMBL" id="JAVRRD010000027">
    <property type="protein sequence ID" value="KAK5047066.1"/>
    <property type="molecule type" value="Genomic_DNA"/>
</dbReference>
<dbReference type="GeneID" id="89975176"/>
<dbReference type="PANTHER" id="PTHR44229">
    <property type="entry name" value="15-HYDROXYPROSTAGLANDIN DEHYDROGENASE [NAD(+)]"/>
    <property type="match status" value="1"/>
</dbReference>
<accession>A0AAV9N0I9</accession>
<dbReference type="AlphaFoldDB" id="A0AAV9N0I9"/>
<dbReference type="PANTHER" id="PTHR44229:SF4">
    <property type="entry name" value="15-HYDROXYPROSTAGLANDIN DEHYDROGENASE [NAD(+)]"/>
    <property type="match status" value="1"/>
</dbReference>
<organism evidence="5 6">
    <name type="scientific">Exophiala bonariae</name>
    <dbReference type="NCBI Taxonomy" id="1690606"/>
    <lineage>
        <taxon>Eukaryota</taxon>
        <taxon>Fungi</taxon>
        <taxon>Dikarya</taxon>
        <taxon>Ascomycota</taxon>
        <taxon>Pezizomycotina</taxon>
        <taxon>Eurotiomycetes</taxon>
        <taxon>Chaetothyriomycetidae</taxon>
        <taxon>Chaetothyriales</taxon>
        <taxon>Herpotrichiellaceae</taxon>
        <taxon>Exophiala</taxon>
    </lineage>
</organism>
<dbReference type="InterPro" id="IPR020904">
    <property type="entry name" value="Sc_DH/Rdtase_CS"/>
</dbReference>
<protein>
    <recommendedName>
        <fullName evidence="7">NAD(P)-binding protein</fullName>
    </recommendedName>
</protein>
<comment type="caution">
    <text evidence="5">The sequence shown here is derived from an EMBL/GenBank/DDBJ whole genome shotgun (WGS) entry which is preliminary data.</text>
</comment>
<dbReference type="RefSeq" id="XP_064702633.1">
    <property type="nucleotide sequence ID" value="XM_064850564.1"/>
</dbReference>
<dbReference type="SUPFAM" id="SSF51735">
    <property type="entry name" value="NAD(P)-binding Rossmann-fold domains"/>
    <property type="match status" value="1"/>
</dbReference>
<evidence type="ECO:0000256" key="1">
    <source>
        <dbReference type="ARBA" id="ARBA00006484"/>
    </source>
</evidence>
<name>A0AAV9N0I9_9EURO</name>
<reference evidence="5 6" key="1">
    <citation type="submission" date="2023-08" db="EMBL/GenBank/DDBJ databases">
        <title>Black Yeasts Isolated from many extreme environments.</title>
        <authorList>
            <person name="Coleine C."/>
            <person name="Stajich J.E."/>
            <person name="Selbmann L."/>
        </authorList>
    </citation>
    <scope>NUCLEOTIDE SEQUENCE [LARGE SCALE GENOMIC DNA]</scope>
    <source>
        <strain evidence="5 6">CCFEE 5792</strain>
    </source>
</reference>
<dbReference type="PROSITE" id="PS00061">
    <property type="entry name" value="ADH_SHORT"/>
    <property type="match status" value="1"/>
</dbReference>
<dbReference type="GO" id="GO:0016616">
    <property type="term" value="F:oxidoreductase activity, acting on the CH-OH group of donors, NAD or NADP as acceptor"/>
    <property type="evidence" value="ECO:0007669"/>
    <property type="project" value="TreeGrafter"/>
</dbReference>
<gene>
    <name evidence="5" type="ORF">LTR84_007008</name>
</gene>
<evidence type="ECO:0000313" key="5">
    <source>
        <dbReference type="EMBL" id="KAK5047066.1"/>
    </source>
</evidence>
<dbReference type="Proteomes" id="UP001358417">
    <property type="component" value="Unassembled WGS sequence"/>
</dbReference>
<evidence type="ECO:0000256" key="2">
    <source>
        <dbReference type="ARBA" id="ARBA00022857"/>
    </source>
</evidence>
<evidence type="ECO:0000256" key="4">
    <source>
        <dbReference type="RuleBase" id="RU000363"/>
    </source>
</evidence>
<proteinExistence type="inferred from homology"/>
<evidence type="ECO:0000313" key="6">
    <source>
        <dbReference type="Proteomes" id="UP001358417"/>
    </source>
</evidence>
<dbReference type="GO" id="GO:0005737">
    <property type="term" value="C:cytoplasm"/>
    <property type="evidence" value="ECO:0007669"/>
    <property type="project" value="TreeGrafter"/>
</dbReference>
<dbReference type="PRINTS" id="PR00081">
    <property type="entry name" value="GDHRDH"/>
</dbReference>